<dbReference type="Gene3D" id="3.90.950.20">
    <property type="entry name" value="CinA-like"/>
    <property type="match status" value="1"/>
</dbReference>
<dbReference type="OrthoDB" id="9801454at2"/>
<comment type="caution">
    <text evidence="3">The sequence shown here is derived from an EMBL/GenBank/DDBJ whole genome shotgun (WGS) entry which is preliminary data.</text>
</comment>
<dbReference type="HAMAP" id="MF_00226_B">
    <property type="entry name" value="CinA_B"/>
    <property type="match status" value="1"/>
</dbReference>
<dbReference type="NCBIfam" id="TIGR00200">
    <property type="entry name" value="cinA_nterm"/>
    <property type="match status" value="1"/>
</dbReference>
<dbReference type="NCBIfam" id="TIGR00199">
    <property type="entry name" value="PncC_domain"/>
    <property type="match status" value="1"/>
</dbReference>
<name>A0A2T3HLW7_9SPHI</name>
<dbReference type="InterPro" id="IPR050101">
    <property type="entry name" value="CinA"/>
</dbReference>
<comment type="similarity">
    <text evidence="1">Belongs to the CinA family.</text>
</comment>
<dbReference type="AlphaFoldDB" id="A0A2T3HLW7"/>
<dbReference type="SUPFAM" id="SSF53218">
    <property type="entry name" value="Molybdenum cofactor biosynthesis proteins"/>
    <property type="match status" value="1"/>
</dbReference>
<evidence type="ECO:0000313" key="3">
    <source>
        <dbReference type="EMBL" id="PST83430.1"/>
    </source>
</evidence>
<dbReference type="NCBIfam" id="NF001813">
    <property type="entry name" value="PRK00549.1"/>
    <property type="match status" value="1"/>
</dbReference>
<reference evidence="3 4" key="1">
    <citation type="submission" date="2018-03" db="EMBL/GenBank/DDBJ databases">
        <authorList>
            <person name="Keele B.F."/>
        </authorList>
    </citation>
    <scope>NUCLEOTIDE SEQUENCE [LARGE SCALE GENOMIC DNA]</scope>
    <source>
        <strain evidence="3 4">YL28-9</strain>
    </source>
</reference>
<dbReference type="PANTHER" id="PTHR13939:SF0">
    <property type="entry name" value="NMN AMIDOHYDROLASE-LIKE PROTEIN YFAY"/>
    <property type="match status" value="1"/>
</dbReference>
<keyword evidence="4" id="KW-1185">Reference proteome</keyword>
<evidence type="ECO:0000259" key="2">
    <source>
        <dbReference type="SMART" id="SM00852"/>
    </source>
</evidence>
<dbReference type="EMBL" id="PYLS01000005">
    <property type="protein sequence ID" value="PST83430.1"/>
    <property type="molecule type" value="Genomic_DNA"/>
</dbReference>
<proteinExistence type="inferred from homology"/>
<dbReference type="PANTHER" id="PTHR13939">
    <property type="entry name" value="NICOTINAMIDE-NUCLEOTIDE AMIDOHYDROLASE PNCC"/>
    <property type="match status" value="1"/>
</dbReference>
<accession>A0A2T3HLW7</accession>
<dbReference type="InterPro" id="IPR041424">
    <property type="entry name" value="CinA_KH"/>
</dbReference>
<dbReference type="Pfam" id="PF00994">
    <property type="entry name" value="MoCF_biosynth"/>
    <property type="match status" value="1"/>
</dbReference>
<dbReference type="RefSeq" id="WP_107215690.1">
    <property type="nucleotide sequence ID" value="NZ_KZ686269.1"/>
</dbReference>
<dbReference type="CDD" id="cd00885">
    <property type="entry name" value="cinA"/>
    <property type="match status" value="1"/>
</dbReference>
<dbReference type="Proteomes" id="UP000240912">
    <property type="component" value="Unassembled WGS sequence"/>
</dbReference>
<dbReference type="InterPro" id="IPR036425">
    <property type="entry name" value="MoaB/Mog-like_dom_sf"/>
</dbReference>
<dbReference type="InterPro" id="IPR008136">
    <property type="entry name" value="CinA_C"/>
</dbReference>
<organism evidence="3 4">
    <name type="scientific">Pedobacter yulinensis</name>
    <dbReference type="NCBI Taxonomy" id="2126353"/>
    <lineage>
        <taxon>Bacteria</taxon>
        <taxon>Pseudomonadati</taxon>
        <taxon>Bacteroidota</taxon>
        <taxon>Sphingobacteriia</taxon>
        <taxon>Sphingobacteriales</taxon>
        <taxon>Sphingobacteriaceae</taxon>
        <taxon>Pedobacter</taxon>
    </lineage>
</organism>
<feature type="domain" description="MoaB/Mog" evidence="2">
    <location>
        <begin position="4"/>
        <end position="171"/>
    </location>
</feature>
<dbReference type="InterPro" id="IPR036653">
    <property type="entry name" value="CinA-like_C"/>
</dbReference>
<sequence>MLAEIITIGDEILIGQIVDTNSAWMGRQLNLAGIAVKQITSVSDDAAHISEALAAAQKRAQVILITGGLGPTKDDITKFTLAAYFKMGMRRDAETLAHVESFFKRSNRPMLETNIRQADVPDGCTVIQNRNGTAPCMWFEQGGSIVVSMPGVPFEMMYLMDEEIIPRLKQRFALPAIHHRTILTSGLGESFLAAQIADLEDALPSHIKLAYLPKLGQVRLRLSARGEDEAALAAETDLHAQAMMSRLAGHVVIDRDIPLEKALIDQLKERNLTVSTAESCTGGYIAHLITQHPGCSAVFKGGVVSYAAELKQSVLGVSAETLARFGEVSEETAREMASGAVQHFHTDFAVAVTGIAGPDGAVPGKPVGTVWIAVASPNGCVARLHQFNSKRVQNIERSAAAALTMLLNELRSAQN</sequence>
<dbReference type="SMART" id="SM00852">
    <property type="entry name" value="MoCF_biosynth"/>
    <property type="match status" value="1"/>
</dbReference>
<evidence type="ECO:0000313" key="4">
    <source>
        <dbReference type="Proteomes" id="UP000240912"/>
    </source>
</evidence>
<protein>
    <recommendedName>
        <fullName evidence="1">CinA-like protein</fullName>
    </recommendedName>
</protein>
<dbReference type="Pfam" id="PF18146">
    <property type="entry name" value="CinA_KH"/>
    <property type="match status" value="1"/>
</dbReference>
<dbReference type="InterPro" id="IPR001453">
    <property type="entry name" value="MoaB/Mog_dom"/>
</dbReference>
<gene>
    <name evidence="3" type="ORF">C7T94_12755</name>
</gene>
<dbReference type="PIRSF" id="PIRSF006728">
    <property type="entry name" value="CinA"/>
    <property type="match status" value="1"/>
</dbReference>
<dbReference type="NCBIfam" id="TIGR00177">
    <property type="entry name" value="molyb_syn"/>
    <property type="match status" value="1"/>
</dbReference>
<dbReference type="SUPFAM" id="SSF142433">
    <property type="entry name" value="CinA-like"/>
    <property type="match status" value="1"/>
</dbReference>
<dbReference type="Gene3D" id="3.40.980.10">
    <property type="entry name" value="MoaB/Mog-like domain"/>
    <property type="match status" value="1"/>
</dbReference>
<dbReference type="InterPro" id="IPR008135">
    <property type="entry name" value="Competence-induced_CinA"/>
</dbReference>
<evidence type="ECO:0000256" key="1">
    <source>
        <dbReference type="HAMAP-Rule" id="MF_00226"/>
    </source>
</evidence>
<dbReference type="Pfam" id="PF02464">
    <property type="entry name" value="CinA"/>
    <property type="match status" value="1"/>
</dbReference>